<keyword evidence="4" id="KW-0378">Hydrolase</keyword>
<dbReference type="GO" id="GO:0046872">
    <property type="term" value="F:metal ion binding"/>
    <property type="evidence" value="ECO:0007669"/>
    <property type="project" value="UniProtKB-KW"/>
</dbReference>
<keyword evidence="5" id="KW-0862">Zinc</keyword>
<dbReference type="Proteomes" id="UP000054903">
    <property type="component" value="Unassembled WGS sequence"/>
</dbReference>
<dbReference type="PROSITE" id="PS51257">
    <property type="entry name" value="PROKAR_LIPOPROTEIN"/>
    <property type="match status" value="1"/>
</dbReference>
<reference evidence="9" key="1">
    <citation type="submission" date="2016-01" db="EMBL/GenBank/DDBJ databases">
        <authorList>
            <person name="Peeters C."/>
        </authorList>
    </citation>
    <scope>NUCLEOTIDE SEQUENCE</scope>
    <source>
        <strain evidence="9">LMG 29320</strain>
    </source>
</reference>
<feature type="chain" id="PRO_5007620722" evidence="7">
    <location>
        <begin position="21"/>
        <end position="565"/>
    </location>
</feature>
<keyword evidence="2" id="KW-0645">Protease</keyword>
<evidence type="ECO:0000256" key="4">
    <source>
        <dbReference type="ARBA" id="ARBA00022801"/>
    </source>
</evidence>
<evidence type="ECO:0000256" key="5">
    <source>
        <dbReference type="ARBA" id="ARBA00022833"/>
    </source>
</evidence>
<dbReference type="PANTHER" id="PTHR22726:SF1">
    <property type="entry name" value="METALLOENDOPEPTIDASE OMA1, MITOCHONDRIAL"/>
    <property type="match status" value="1"/>
</dbReference>
<feature type="signal peptide" evidence="7">
    <location>
        <begin position="1"/>
        <end position="20"/>
    </location>
</feature>
<evidence type="ECO:0000313" key="9">
    <source>
        <dbReference type="EMBL" id="SAK57215.1"/>
    </source>
</evidence>
<dbReference type="GO" id="GO:0004222">
    <property type="term" value="F:metalloendopeptidase activity"/>
    <property type="evidence" value="ECO:0007669"/>
    <property type="project" value="InterPro"/>
</dbReference>
<sequence length="565" mass="60809">MVTRALKIVSAVACGLMASACSDTRLPTSIADLMPGAKKDATMQTAGQIPPPVQRDWPSVTEDLNNNRADGWGLIAMPEMERYLNGLLAKIKRTAGVPDYPGTVHITADTALAASSSAAGNIYISQYWISVVESEDEIFAVLAHEFGHVYLNHYAANNVKTAGEAGAALTTLAWTYANKRASATQWSGVDNIFVVQALGTRALFPAWERTQEEQADLFGATISLKNGYSYPEGFKTFLERIGAYDKQAKERQKQLRAMQTAADRDKSVKDASAQSIKLPSFGGALPSMGSQAGTINALADALSAGTNKEIDVKGTMGGAAFDTQHLIEDQVGTAVEALQETHGDAAEREADLRKAVEPLLGTDMPDARVQPWTNARKQGSTPTILAHYALVPKAQDLQAQRRYAEAASIVQTIASGPTANDGLPLYMLANLSNLSAPGRPDATIAILRRNQSARERSWQVQVNLATRMVAAHDKPGAQTLMQQQFDAFSRAPLPWVSMISFYRQNGDTKTAKDMATNCAVAHPDYRVPCQTAAQTPAESKTADKSSGMGHIHEILDKWIGTSTSK</sequence>
<keyword evidence="3" id="KW-0479">Metal-binding</keyword>
<dbReference type="AlphaFoldDB" id="A0A158AHL3"/>
<dbReference type="STRING" id="1777138.AWB77_01803"/>
<comment type="caution">
    <text evidence="9">The sequence shown here is derived from an EMBL/GenBank/DDBJ whole genome shotgun (WGS) entry which is preliminary data.</text>
</comment>
<proteinExistence type="predicted"/>
<keyword evidence="6" id="KW-0482">Metalloprotease</keyword>
<dbReference type="EMBL" id="FCNX02000003">
    <property type="protein sequence ID" value="SAK57215.1"/>
    <property type="molecule type" value="Genomic_DNA"/>
</dbReference>
<evidence type="ECO:0000256" key="3">
    <source>
        <dbReference type="ARBA" id="ARBA00022723"/>
    </source>
</evidence>
<dbReference type="GO" id="GO:0016020">
    <property type="term" value="C:membrane"/>
    <property type="evidence" value="ECO:0007669"/>
    <property type="project" value="TreeGrafter"/>
</dbReference>
<accession>A0A158AHL3</accession>
<gene>
    <name evidence="9" type="ORF">AWB77_01803</name>
</gene>
<dbReference type="PANTHER" id="PTHR22726">
    <property type="entry name" value="METALLOENDOPEPTIDASE OMA1"/>
    <property type="match status" value="1"/>
</dbReference>
<dbReference type="InterPro" id="IPR051156">
    <property type="entry name" value="Mito/Outer_Membr_Metalloprot"/>
</dbReference>
<comment type="cofactor">
    <cofactor evidence="1">
        <name>Zn(2+)</name>
        <dbReference type="ChEBI" id="CHEBI:29105"/>
    </cofactor>
</comment>
<evidence type="ECO:0000256" key="6">
    <source>
        <dbReference type="ARBA" id="ARBA00023049"/>
    </source>
</evidence>
<organism evidence="9 10">
    <name type="scientific">Caballeronia fortuita</name>
    <dbReference type="NCBI Taxonomy" id="1777138"/>
    <lineage>
        <taxon>Bacteria</taxon>
        <taxon>Pseudomonadati</taxon>
        <taxon>Pseudomonadota</taxon>
        <taxon>Betaproteobacteria</taxon>
        <taxon>Burkholderiales</taxon>
        <taxon>Burkholderiaceae</taxon>
        <taxon>Caballeronia</taxon>
    </lineage>
</organism>
<feature type="domain" description="Peptidase M48" evidence="8">
    <location>
        <begin position="82"/>
        <end position="348"/>
    </location>
</feature>
<evidence type="ECO:0000259" key="8">
    <source>
        <dbReference type="Pfam" id="PF01435"/>
    </source>
</evidence>
<evidence type="ECO:0000256" key="2">
    <source>
        <dbReference type="ARBA" id="ARBA00022670"/>
    </source>
</evidence>
<evidence type="ECO:0000256" key="1">
    <source>
        <dbReference type="ARBA" id="ARBA00001947"/>
    </source>
</evidence>
<dbReference type="GO" id="GO:0051603">
    <property type="term" value="P:proteolysis involved in protein catabolic process"/>
    <property type="evidence" value="ECO:0007669"/>
    <property type="project" value="TreeGrafter"/>
</dbReference>
<name>A0A158AHL3_9BURK</name>
<dbReference type="InterPro" id="IPR001915">
    <property type="entry name" value="Peptidase_M48"/>
</dbReference>
<keyword evidence="7" id="KW-0732">Signal</keyword>
<evidence type="ECO:0000256" key="7">
    <source>
        <dbReference type="SAM" id="SignalP"/>
    </source>
</evidence>
<dbReference type="Pfam" id="PF01435">
    <property type="entry name" value="Peptidase_M48"/>
    <property type="match status" value="1"/>
</dbReference>
<evidence type="ECO:0000313" key="10">
    <source>
        <dbReference type="Proteomes" id="UP000054903"/>
    </source>
</evidence>
<keyword evidence="10" id="KW-1185">Reference proteome</keyword>
<protein>
    <submittedName>
        <fullName evidence="9">Peptidase family M48</fullName>
    </submittedName>
</protein>
<dbReference type="Gene3D" id="3.30.2010.10">
    <property type="entry name" value="Metalloproteases ('zincins'), catalytic domain"/>
    <property type="match status" value="1"/>
</dbReference>